<keyword evidence="1" id="KW-0472">Membrane</keyword>
<proteinExistence type="predicted"/>
<keyword evidence="3" id="KW-1185">Reference proteome</keyword>
<keyword evidence="1" id="KW-1133">Transmembrane helix</keyword>
<evidence type="ECO:0000313" key="2">
    <source>
        <dbReference type="EMBL" id="SDU35553.1"/>
    </source>
</evidence>
<feature type="transmembrane region" description="Helical" evidence="1">
    <location>
        <begin position="153"/>
        <end position="171"/>
    </location>
</feature>
<organism evidence="2 3">
    <name type="scientific">Pseudomonas pohangensis</name>
    <dbReference type="NCBI Taxonomy" id="364197"/>
    <lineage>
        <taxon>Bacteria</taxon>
        <taxon>Pseudomonadati</taxon>
        <taxon>Pseudomonadota</taxon>
        <taxon>Gammaproteobacteria</taxon>
        <taxon>Pseudomonadales</taxon>
        <taxon>Pseudomonadaceae</taxon>
        <taxon>Pseudomonas</taxon>
    </lineage>
</organism>
<feature type="transmembrane region" description="Helical" evidence="1">
    <location>
        <begin position="276"/>
        <end position="298"/>
    </location>
</feature>
<feature type="transmembrane region" description="Helical" evidence="1">
    <location>
        <begin position="115"/>
        <end position="141"/>
    </location>
</feature>
<protein>
    <recommendedName>
        <fullName evidence="4">YrhK-like protein</fullName>
    </recommendedName>
</protein>
<dbReference type="AlphaFoldDB" id="A0A1H2HUH3"/>
<name>A0A1H2HUH3_9PSED</name>
<keyword evidence="1" id="KW-0812">Transmembrane</keyword>
<accession>A0A1H2HUH3</accession>
<feature type="transmembrane region" description="Helical" evidence="1">
    <location>
        <begin position="304"/>
        <end position="326"/>
    </location>
</feature>
<sequence>MSGVLENNGRALAVGALSLRMIRVKGILPRPSIQALCYLAMTEKSANPHRLERLRRSARRLESSGPGRFISRHVLLRAGGGRIILHSRDLRKNLFARAGAGGWWRCLWLPGQLNWWIGGVFALGSALFMLGSLLVLAPGLARAWSLDNQSVNLVFFAGSIPFTIAAYLQLFQAANAQHFAQLQPVKAGRLVLFGWRPREIGWLACALQFAGTLLFNLNTFDGLLPAQDWLQQDLDIWVPDFAGSLLFLASGYLALIETCHAWWAWKPASLSWWLTLINFCGCIAFMISAVFAVVLPGISGSDMLMLATLFTLIGGGCFLLGSLLMWPECMPGARRKGA</sequence>
<dbReference type="Proteomes" id="UP000243232">
    <property type="component" value="Chromosome I"/>
</dbReference>
<evidence type="ECO:0008006" key="4">
    <source>
        <dbReference type="Google" id="ProtNLM"/>
    </source>
</evidence>
<evidence type="ECO:0000256" key="1">
    <source>
        <dbReference type="SAM" id="Phobius"/>
    </source>
</evidence>
<reference evidence="3" key="1">
    <citation type="submission" date="2016-10" db="EMBL/GenBank/DDBJ databases">
        <authorList>
            <person name="Varghese N."/>
            <person name="Submissions S."/>
        </authorList>
    </citation>
    <scope>NUCLEOTIDE SEQUENCE [LARGE SCALE GENOMIC DNA]</scope>
    <source>
        <strain evidence="3">DSM 17875</strain>
    </source>
</reference>
<gene>
    <name evidence="2" type="ORF">SAMN05216296_3276</name>
</gene>
<dbReference type="STRING" id="364197.SAMN05216296_3276"/>
<dbReference type="EMBL" id="LT629785">
    <property type="protein sequence ID" value="SDU35553.1"/>
    <property type="molecule type" value="Genomic_DNA"/>
</dbReference>
<feature type="transmembrane region" description="Helical" evidence="1">
    <location>
        <begin position="237"/>
        <end position="255"/>
    </location>
</feature>
<evidence type="ECO:0000313" key="3">
    <source>
        <dbReference type="Proteomes" id="UP000243232"/>
    </source>
</evidence>